<dbReference type="InterPro" id="IPR000614">
    <property type="entry name" value="FRMsr_CS"/>
</dbReference>
<dbReference type="EMBL" id="QRAL01000001">
    <property type="protein sequence ID" value="RSU62257.1"/>
    <property type="molecule type" value="Genomic_DNA"/>
</dbReference>
<dbReference type="GO" id="GO:0033745">
    <property type="term" value="F:L-methionine-(R)-S-oxide reductase activity"/>
    <property type="evidence" value="ECO:0007669"/>
    <property type="project" value="TreeGrafter"/>
</dbReference>
<dbReference type="InterPro" id="IPR051330">
    <property type="entry name" value="Phosphatase_reg/MetRdx"/>
</dbReference>
<reference evidence="4 6" key="2">
    <citation type="submission" date="2018-07" db="EMBL/GenBank/DDBJ databases">
        <title>Genomic and Epidemiologic Investigation of an Indolent Hospital Outbreak.</title>
        <authorList>
            <person name="Johnson R.C."/>
            <person name="Deming C."/>
            <person name="Conlan S."/>
            <person name="Zellmer C.J."/>
            <person name="Michelin A.V."/>
            <person name="Lee-Lin S."/>
            <person name="Thomas P.J."/>
            <person name="Park M."/>
            <person name="Weingarten R.A."/>
            <person name="Less J."/>
            <person name="Dekker J.P."/>
            <person name="Frank K.M."/>
            <person name="Musser K.A."/>
            <person name="Mcquiston J.R."/>
            <person name="Henderson D.K."/>
            <person name="Lau A.F."/>
            <person name="Palmore T.N."/>
            <person name="Segre J.A."/>
        </authorList>
    </citation>
    <scope>NUCLEOTIDE SEQUENCE [LARGE SCALE GENOMIC DNA]</scope>
    <source>
        <strain evidence="4 6">SK-NIH.Env6_1116</strain>
    </source>
</reference>
<dbReference type="Pfam" id="PF13185">
    <property type="entry name" value="GAF_2"/>
    <property type="match status" value="1"/>
</dbReference>
<dbReference type="Gene3D" id="3.30.450.40">
    <property type="match status" value="1"/>
</dbReference>
<dbReference type="InterPro" id="IPR003018">
    <property type="entry name" value="GAF"/>
</dbReference>
<dbReference type="Proteomes" id="UP000287401">
    <property type="component" value="Unassembled WGS sequence"/>
</dbReference>
<dbReference type="InterPro" id="IPR029016">
    <property type="entry name" value="GAF-like_dom_sf"/>
</dbReference>
<feature type="domain" description="GAF" evidence="2">
    <location>
        <begin position="14"/>
        <end position="160"/>
    </location>
</feature>
<dbReference type="AlphaFoldDB" id="A0A177JK69"/>
<dbReference type="Proteomes" id="UP000077262">
    <property type="component" value="Unassembled WGS sequence"/>
</dbReference>
<dbReference type="GO" id="GO:0005829">
    <property type="term" value="C:cytosol"/>
    <property type="evidence" value="ECO:0007669"/>
    <property type="project" value="TreeGrafter"/>
</dbReference>
<comment type="caution">
    <text evidence="3">The sequence shown here is derived from an EMBL/GenBank/DDBJ whole genome shotgun (WGS) entry which is preliminary data.</text>
</comment>
<evidence type="ECO:0000313" key="4">
    <source>
        <dbReference type="EMBL" id="RSU62257.1"/>
    </source>
</evidence>
<evidence type="ECO:0000259" key="2">
    <source>
        <dbReference type="SMART" id="SM00065"/>
    </source>
</evidence>
<evidence type="ECO:0000313" key="6">
    <source>
        <dbReference type="Proteomes" id="UP000287401"/>
    </source>
</evidence>
<gene>
    <name evidence="3" type="ORF">AX777_11630</name>
    <name evidence="4" type="ORF">DAH51_01495</name>
</gene>
<proteinExistence type="inferred from homology"/>
<comment type="similarity">
    <text evidence="1">Belongs to the free Met sulfoxide reductase family.</text>
</comment>
<reference evidence="3 5" key="1">
    <citation type="submission" date="2016-02" db="EMBL/GenBank/DDBJ databases">
        <authorList>
            <person name="Wen L."/>
            <person name="He K."/>
            <person name="Yang H."/>
        </authorList>
    </citation>
    <scope>NUCLEOTIDE SEQUENCE [LARGE SCALE GENOMIC DNA]</scope>
    <source>
        <strain evidence="3 5">CD09_2</strain>
    </source>
</reference>
<dbReference type="PROSITE" id="PS01320">
    <property type="entry name" value="UPF0067"/>
    <property type="match status" value="1"/>
</dbReference>
<dbReference type="PANTHER" id="PTHR21021">
    <property type="entry name" value="GAF/PUTATIVE CYTOSKELETAL PROTEIN"/>
    <property type="match status" value="1"/>
</dbReference>
<evidence type="ECO:0000256" key="1">
    <source>
        <dbReference type="ARBA" id="ARBA00038454"/>
    </source>
</evidence>
<dbReference type="RefSeq" id="WP_017502945.1">
    <property type="nucleotide sequence ID" value="NZ_LSTR01000057.1"/>
</dbReference>
<sequence>MYDFAPAADADKATLYADLLSAADALTRDEPDAVANMANLSALIWQFLPDLNWAGFYRMVEDELVLGPFQGKAACIRIPLGRGVCGTAAQTRETQLVVDVHAFPGHIACDAASASEIVVPVVHDGRLIGVLDLDSPRPARFDSADQQGLEELVARVAGRIG</sequence>
<dbReference type="FunFam" id="3.30.450.40:FF:000008">
    <property type="entry name" value="GAF domain-containing proteins"/>
    <property type="match status" value="1"/>
</dbReference>
<dbReference type="SUPFAM" id="SSF55781">
    <property type="entry name" value="GAF domain-like"/>
    <property type="match status" value="1"/>
</dbReference>
<dbReference type="EMBL" id="LSTR01000057">
    <property type="protein sequence ID" value="OAH41327.1"/>
    <property type="molecule type" value="Genomic_DNA"/>
</dbReference>
<organism evidence="3 5">
    <name type="scientific">Sphingobium yanoikuyae</name>
    <name type="common">Sphingomonas yanoikuyae</name>
    <dbReference type="NCBI Taxonomy" id="13690"/>
    <lineage>
        <taxon>Bacteria</taxon>
        <taxon>Pseudomonadati</taxon>
        <taxon>Pseudomonadota</taxon>
        <taxon>Alphaproteobacteria</taxon>
        <taxon>Sphingomonadales</taxon>
        <taxon>Sphingomonadaceae</taxon>
        <taxon>Sphingobium</taxon>
    </lineage>
</organism>
<name>A0A177JK69_SPHYA</name>
<evidence type="ECO:0000313" key="5">
    <source>
        <dbReference type="Proteomes" id="UP000077262"/>
    </source>
</evidence>
<evidence type="ECO:0000313" key="3">
    <source>
        <dbReference type="EMBL" id="OAH41327.1"/>
    </source>
</evidence>
<dbReference type="OrthoDB" id="9796252at2"/>
<dbReference type="SMART" id="SM00065">
    <property type="entry name" value="GAF"/>
    <property type="match status" value="1"/>
</dbReference>
<dbReference type="PANTHER" id="PTHR21021:SF15">
    <property type="entry name" value="FREE METHIONINE-R-SULFOXIDE REDUCTASE"/>
    <property type="match status" value="1"/>
</dbReference>
<protein>
    <submittedName>
        <fullName evidence="4">GAF domain-containing protein</fullName>
    </submittedName>
</protein>
<accession>A0A177JK69</accession>